<dbReference type="EMBL" id="JABAIL010000016">
    <property type="protein sequence ID" value="NLR94939.1"/>
    <property type="molecule type" value="Genomic_DNA"/>
</dbReference>
<feature type="compositionally biased region" description="Basic residues" evidence="1">
    <location>
        <begin position="71"/>
        <end position="85"/>
    </location>
</feature>
<accession>A0A7X8XZ91</accession>
<evidence type="ECO:0000313" key="2">
    <source>
        <dbReference type="EMBL" id="NLR94939.1"/>
    </source>
</evidence>
<organism evidence="2 3">
    <name type="scientific">Flammeovirga agarivorans</name>
    <dbReference type="NCBI Taxonomy" id="2726742"/>
    <lineage>
        <taxon>Bacteria</taxon>
        <taxon>Pseudomonadati</taxon>
        <taxon>Bacteroidota</taxon>
        <taxon>Cytophagia</taxon>
        <taxon>Cytophagales</taxon>
        <taxon>Flammeovirgaceae</taxon>
        <taxon>Flammeovirga</taxon>
    </lineage>
</organism>
<dbReference type="RefSeq" id="WP_168885648.1">
    <property type="nucleotide sequence ID" value="NZ_JABAIL010000016.1"/>
</dbReference>
<dbReference type="Proteomes" id="UP000585050">
    <property type="component" value="Unassembled WGS sequence"/>
</dbReference>
<protein>
    <submittedName>
        <fullName evidence="2">Uncharacterized protein</fullName>
    </submittedName>
</protein>
<keyword evidence="3" id="KW-1185">Reference proteome</keyword>
<evidence type="ECO:0000313" key="3">
    <source>
        <dbReference type="Proteomes" id="UP000585050"/>
    </source>
</evidence>
<reference evidence="2 3" key="1">
    <citation type="submission" date="2020-04" db="EMBL/GenBank/DDBJ databases">
        <title>Flammeovirga sp. SR4, a novel species isolated from seawater.</title>
        <authorList>
            <person name="Wang X."/>
        </authorList>
    </citation>
    <scope>NUCLEOTIDE SEQUENCE [LARGE SCALE GENOMIC DNA]</scope>
    <source>
        <strain evidence="2 3">SR4</strain>
    </source>
</reference>
<comment type="caution">
    <text evidence="2">The sequence shown here is derived from an EMBL/GenBank/DDBJ whole genome shotgun (WGS) entry which is preliminary data.</text>
</comment>
<dbReference type="AlphaFoldDB" id="A0A7X8XZ91"/>
<evidence type="ECO:0000256" key="1">
    <source>
        <dbReference type="SAM" id="MobiDB-lite"/>
    </source>
</evidence>
<feature type="region of interest" description="Disordered" evidence="1">
    <location>
        <begin position="42"/>
        <end position="92"/>
    </location>
</feature>
<proteinExistence type="predicted"/>
<sequence>MKKGKLTLRSNLTAVFQSGVSIDTIQDDEGVIYLPLMDVPHLENAPTESAPKEEKKPKTPTKKTAPAKTTKNQKAKPSSNRRTKKQQGDVKQELADEIAKTFEASDDNWETLATEIFQQFEASIVVDEDKFFEIIQIEDEETSEFEMADMLLGNVEAKTSEEDSEVEEGMTDEDYFKLVEETLGIDMNDVAREETTLSALAKDDLIEIEFEGEVCVGEVVGKKARKNVVKLVGMDEEVTLDSKNCKNLNYLIPAEED</sequence>
<gene>
    <name evidence="2" type="ORF">HGP29_27280</name>
</gene>
<name>A0A7X8XZ91_9BACT</name>